<sequence length="166" mass="17464">MDGYQGYQAPEAALEDVAGAGLELADRGARLAASILDGIFLGIPFGLGGVTAAIAFAGNGRPGTASLVILGLAGLAALAMTALNAVWIHQRGQTAGKRITGIKVLRANGERVTLLRVFFLRYLPLTLCTLIPWIGNLVALVDSLLVFRESRQCLHDQIADTIVVRA</sequence>
<keyword evidence="2" id="KW-1003">Cell membrane</keyword>
<dbReference type="GO" id="GO:0005886">
    <property type="term" value="C:plasma membrane"/>
    <property type="evidence" value="ECO:0007669"/>
    <property type="project" value="UniProtKB-SubCell"/>
</dbReference>
<evidence type="ECO:0000256" key="5">
    <source>
        <dbReference type="ARBA" id="ARBA00023136"/>
    </source>
</evidence>
<dbReference type="PANTHER" id="PTHR36115:SF6">
    <property type="entry name" value="PROLINE-RICH ANTIGEN HOMOLOG"/>
    <property type="match status" value="1"/>
</dbReference>
<reference evidence="8" key="1">
    <citation type="journal article" date="2023" name="Int. J. Syst. Evol. Microbiol.">
        <title>Mesoterricola silvestris gen. nov., sp. nov., Mesoterricola sediminis sp. nov., Geothrix oryzae sp. nov., Geothrix edaphica sp. nov., Geothrix rubra sp. nov., and Geothrix limicola sp. nov., six novel members of Acidobacteriota isolated from soils.</title>
        <authorList>
            <person name="Itoh H."/>
            <person name="Sugisawa Y."/>
            <person name="Mise K."/>
            <person name="Xu Z."/>
            <person name="Kuniyasu M."/>
            <person name="Ushijima N."/>
            <person name="Kawano K."/>
            <person name="Kobayashi E."/>
            <person name="Shiratori Y."/>
            <person name="Masuda Y."/>
            <person name="Senoo K."/>
        </authorList>
    </citation>
    <scope>NUCLEOTIDE SEQUENCE</scope>
    <source>
        <strain evidence="8">W786</strain>
    </source>
</reference>
<evidence type="ECO:0000313" key="9">
    <source>
        <dbReference type="Proteomes" id="UP001228113"/>
    </source>
</evidence>
<evidence type="ECO:0000256" key="1">
    <source>
        <dbReference type="ARBA" id="ARBA00004651"/>
    </source>
</evidence>
<protein>
    <recommendedName>
        <fullName evidence="7">RDD domain-containing protein</fullName>
    </recommendedName>
</protein>
<feature type="transmembrane region" description="Helical" evidence="6">
    <location>
        <begin position="67"/>
        <end position="88"/>
    </location>
</feature>
<evidence type="ECO:0000313" key="8">
    <source>
        <dbReference type="EMBL" id="BDU77260.1"/>
    </source>
</evidence>
<feature type="domain" description="RDD" evidence="7">
    <location>
        <begin position="25"/>
        <end position="159"/>
    </location>
</feature>
<dbReference type="RefSeq" id="WP_243332160.1">
    <property type="nucleotide sequence ID" value="NZ_AP027081.1"/>
</dbReference>
<dbReference type="EMBL" id="AP027081">
    <property type="protein sequence ID" value="BDU77260.1"/>
    <property type="molecule type" value="Genomic_DNA"/>
</dbReference>
<gene>
    <name evidence="8" type="ORF">METESE_22180</name>
</gene>
<keyword evidence="5 6" id="KW-0472">Membrane</keyword>
<keyword evidence="3 6" id="KW-0812">Transmembrane</keyword>
<proteinExistence type="predicted"/>
<organism evidence="8 9">
    <name type="scientific">Mesoterricola sediminis</name>
    <dbReference type="NCBI Taxonomy" id="2927980"/>
    <lineage>
        <taxon>Bacteria</taxon>
        <taxon>Pseudomonadati</taxon>
        <taxon>Acidobacteriota</taxon>
        <taxon>Holophagae</taxon>
        <taxon>Holophagales</taxon>
        <taxon>Holophagaceae</taxon>
        <taxon>Mesoterricola</taxon>
    </lineage>
</organism>
<dbReference type="PANTHER" id="PTHR36115">
    <property type="entry name" value="PROLINE-RICH ANTIGEN HOMOLOG-RELATED"/>
    <property type="match status" value="1"/>
</dbReference>
<evidence type="ECO:0000256" key="2">
    <source>
        <dbReference type="ARBA" id="ARBA00022475"/>
    </source>
</evidence>
<evidence type="ECO:0000256" key="4">
    <source>
        <dbReference type="ARBA" id="ARBA00022989"/>
    </source>
</evidence>
<evidence type="ECO:0000259" key="7">
    <source>
        <dbReference type="Pfam" id="PF06271"/>
    </source>
</evidence>
<keyword evidence="4 6" id="KW-1133">Transmembrane helix</keyword>
<dbReference type="InterPro" id="IPR051791">
    <property type="entry name" value="Pra-immunoreactive"/>
</dbReference>
<dbReference type="KEGG" id="msea:METESE_22180"/>
<dbReference type="Pfam" id="PF06271">
    <property type="entry name" value="RDD"/>
    <property type="match status" value="1"/>
</dbReference>
<name>A0AA48GX45_9BACT</name>
<dbReference type="InterPro" id="IPR010432">
    <property type="entry name" value="RDD"/>
</dbReference>
<feature type="transmembrane region" description="Helical" evidence="6">
    <location>
        <begin position="31"/>
        <end position="55"/>
    </location>
</feature>
<evidence type="ECO:0000256" key="3">
    <source>
        <dbReference type="ARBA" id="ARBA00022692"/>
    </source>
</evidence>
<comment type="subcellular location">
    <subcellularLocation>
        <location evidence="1">Cell membrane</location>
        <topology evidence="1">Multi-pass membrane protein</topology>
    </subcellularLocation>
</comment>
<feature type="transmembrane region" description="Helical" evidence="6">
    <location>
        <begin position="122"/>
        <end position="147"/>
    </location>
</feature>
<accession>A0AA48GX45</accession>
<evidence type="ECO:0000256" key="6">
    <source>
        <dbReference type="SAM" id="Phobius"/>
    </source>
</evidence>
<dbReference type="Proteomes" id="UP001228113">
    <property type="component" value="Chromosome"/>
</dbReference>
<keyword evidence="9" id="KW-1185">Reference proteome</keyword>
<dbReference type="AlphaFoldDB" id="A0AA48GX45"/>